<evidence type="ECO:0000313" key="9">
    <source>
        <dbReference type="Proteomes" id="UP000233766"/>
    </source>
</evidence>
<dbReference type="GO" id="GO:0005886">
    <property type="term" value="C:plasma membrane"/>
    <property type="evidence" value="ECO:0007669"/>
    <property type="project" value="UniProtKB-SubCell"/>
</dbReference>
<evidence type="ECO:0000256" key="1">
    <source>
        <dbReference type="ARBA" id="ARBA00004651"/>
    </source>
</evidence>
<feature type="transmembrane region" description="Helical" evidence="6">
    <location>
        <begin position="308"/>
        <end position="327"/>
    </location>
</feature>
<keyword evidence="5 6" id="KW-0472">Membrane</keyword>
<name>A0A2N3V5I2_9NOCA</name>
<dbReference type="OrthoDB" id="7375466at2"/>
<evidence type="ECO:0000259" key="7">
    <source>
        <dbReference type="PROSITE" id="PS50850"/>
    </source>
</evidence>
<gene>
    <name evidence="8" type="ORF">ATK86_7258</name>
</gene>
<accession>A0A2N3V5I2</accession>
<dbReference type="GO" id="GO:0022857">
    <property type="term" value="F:transmembrane transporter activity"/>
    <property type="evidence" value="ECO:0007669"/>
    <property type="project" value="InterPro"/>
</dbReference>
<dbReference type="Proteomes" id="UP000233766">
    <property type="component" value="Unassembled WGS sequence"/>
</dbReference>
<organism evidence="8 9">
    <name type="scientific">Nocardia fluminea</name>
    <dbReference type="NCBI Taxonomy" id="134984"/>
    <lineage>
        <taxon>Bacteria</taxon>
        <taxon>Bacillati</taxon>
        <taxon>Actinomycetota</taxon>
        <taxon>Actinomycetes</taxon>
        <taxon>Mycobacteriales</taxon>
        <taxon>Nocardiaceae</taxon>
        <taxon>Nocardia</taxon>
    </lineage>
</organism>
<feature type="transmembrane region" description="Helical" evidence="6">
    <location>
        <begin position="373"/>
        <end position="392"/>
    </location>
</feature>
<evidence type="ECO:0000256" key="6">
    <source>
        <dbReference type="SAM" id="Phobius"/>
    </source>
</evidence>
<evidence type="ECO:0000256" key="4">
    <source>
        <dbReference type="ARBA" id="ARBA00022989"/>
    </source>
</evidence>
<feature type="domain" description="Major facilitator superfamily (MFS) profile" evidence="7">
    <location>
        <begin position="18"/>
        <end position="393"/>
    </location>
</feature>
<sequence>MADTRPAAPTWDRRRWVLLLVLSGNMILDAIEGSILVPALGVLTTDLTRSIGQTQWLLSGFAAGFAALLLAGPALAARFGRRQIYLVAMALFAVASVIGGLTDDLALLVATRVVKGAAAGLTAPAGLAVIAAEFPAGAQQRRAISVYAAFGAAGFTTGLLLSGWLTALNWHLLFVFPAPIALALLVAAWRVIPDPPVAAPPRLSKPLLRNGSLARSALGAGALNGGYLALLVVVAVQLHQSLGWVPWQIAVGLLPASLPLALSVPFAGRFVERYGTARLILAGAVATLAGHLLLFARPEIHDYGTDALPVLLLIEGGFVLSFAALNMQSTATVPAELRPIAVPLYQTGVQFGAAFVLPIAVGTAVAFDAYRPAAAVIAVAGLLAVLAASSELRASAASVPAKAVP</sequence>
<feature type="transmembrane region" description="Helical" evidence="6">
    <location>
        <begin position="170"/>
        <end position="192"/>
    </location>
</feature>
<dbReference type="EMBL" id="PJMW01000003">
    <property type="protein sequence ID" value="PKV76851.1"/>
    <property type="molecule type" value="Genomic_DNA"/>
</dbReference>
<comment type="caution">
    <text evidence="8">The sequence shown here is derived from an EMBL/GenBank/DDBJ whole genome shotgun (WGS) entry which is preliminary data.</text>
</comment>
<proteinExistence type="predicted"/>
<feature type="transmembrane region" description="Helical" evidence="6">
    <location>
        <begin position="279"/>
        <end position="296"/>
    </location>
</feature>
<feature type="transmembrane region" description="Helical" evidence="6">
    <location>
        <begin position="244"/>
        <end position="267"/>
    </location>
</feature>
<dbReference type="Gene3D" id="1.20.1250.20">
    <property type="entry name" value="MFS general substrate transporter like domains"/>
    <property type="match status" value="1"/>
</dbReference>
<dbReference type="InterPro" id="IPR036259">
    <property type="entry name" value="MFS_trans_sf"/>
</dbReference>
<dbReference type="Pfam" id="PF07690">
    <property type="entry name" value="MFS_1"/>
    <property type="match status" value="1"/>
</dbReference>
<evidence type="ECO:0000256" key="3">
    <source>
        <dbReference type="ARBA" id="ARBA00022692"/>
    </source>
</evidence>
<feature type="transmembrane region" description="Helical" evidence="6">
    <location>
        <begin position="144"/>
        <end position="164"/>
    </location>
</feature>
<dbReference type="PANTHER" id="PTHR42718">
    <property type="entry name" value="MAJOR FACILITATOR SUPERFAMILY MULTIDRUG TRANSPORTER MFSC"/>
    <property type="match status" value="1"/>
</dbReference>
<evidence type="ECO:0000313" key="8">
    <source>
        <dbReference type="EMBL" id="PKV76851.1"/>
    </source>
</evidence>
<dbReference type="AlphaFoldDB" id="A0A2N3V5I2"/>
<dbReference type="InterPro" id="IPR011701">
    <property type="entry name" value="MFS"/>
</dbReference>
<feature type="transmembrane region" description="Helical" evidence="6">
    <location>
        <begin position="56"/>
        <end position="77"/>
    </location>
</feature>
<keyword evidence="9" id="KW-1185">Reference proteome</keyword>
<feature type="transmembrane region" description="Helical" evidence="6">
    <location>
        <begin position="84"/>
        <end position="101"/>
    </location>
</feature>
<comment type="subcellular location">
    <subcellularLocation>
        <location evidence="1">Cell membrane</location>
        <topology evidence="1">Multi-pass membrane protein</topology>
    </subcellularLocation>
</comment>
<keyword evidence="3 6" id="KW-0812">Transmembrane</keyword>
<evidence type="ECO:0000256" key="2">
    <source>
        <dbReference type="ARBA" id="ARBA00022448"/>
    </source>
</evidence>
<feature type="transmembrane region" description="Helical" evidence="6">
    <location>
        <begin position="348"/>
        <end position="367"/>
    </location>
</feature>
<feature type="transmembrane region" description="Helical" evidence="6">
    <location>
        <begin position="213"/>
        <end position="238"/>
    </location>
</feature>
<dbReference type="PANTHER" id="PTHR42718:SF9">
    <property type="entry name" value="MAJOR FACILITATOR SUPERFAMILY MULTIDRUG TRANSPORTER MFSC"/>
    <property type="match status" value="1"/>
</dbReference>
<reference evidence="8 9" key="1">
    <citation type="submission" date="2017-12" db="EMBL/GenBank/DDBJ databases">
        <title>Sequencing the genomes of 1000 Actinobacteria strains.</title>
        <authorList>
            <person name="Klenk H.-P."/>
        </authorList>
    </citation>
    <scope>NUCLEOTIDE SEQUENCE [LARGE SCALE GENOMIC DNA]</scope>
    <source>
        <strain evidence="8 9">DSM 44489</strain>
    </source>
</reference>
<dbReference type="SUPFAM" id="SSF103473">
    <property type="entry name" value="MFS general substrate transporter"/>
    <property type="match status" value="1"/>
</dbReference>
<keyword evidence="4 6" id="KW-1133">Transmembrane helix</keyword>
<dbReference type="PROSITE" id="PS50850">
    <property type="entry name" value="MFS"/>
    <property type="match status" value="1"/>
</dbReference>
<feature type="transmembrane region" description="Helical" evidence="6">
    <location>
        <begin position="16"/>
        <end position="36"/>
    </location>
</feature>
<dbReference type="InterPro" id="IPR020846">
    <property type="entry name" value="MFS_dom"/>
</dbReference>
<feature type="transmembrane region" description="Helical" evidence="6">
    <location>
        <begin position="113"/>
        <end position="132"/>
    </location>
</feature>
<protein>
    <submittedName>
        <fullName evidence="8">Putative MFS family arabinose efflux permease</fullName>
    </submittedName>
</protein>
<dbReference type="RefSeq" id="WP_101469002.1">
    <property type="nucleotide sequence ID" value="NZ_PJMW01000003.1"/>
</dbReference>
<evidence type="ECO:0000256" key="5">
    <source>
        <dbReference type="ARBA" id="ARBA00023136"/>
    </source>
</evidence>
<keyword evidence="2" id="KW-0813">Transport</keyword>